<dbReference type="Pfam" id="PF00534">
    <property type="entry name" value="Glycos_transf_1"/>
    <property type="match status" value="1"/>
</dbReference>
<proteinExistence type="predicted"/>
<protein>
    <submittedName>
        <fullName evidence="3">Glycosyltransferase family 4 protein</fullName>
    </submittedName>
</protein>
<evidence type="ECO:0000259" key="1">
    <source>
        <dbReference type="Pfam" id="PF00534"/>
    </source>
</evidence>
<dbReference type="InterPro" id="IPR001296">
    <property type="entry name" value="Glyco_trans_1"/>
</dbReference>
<evidence type="ECO:0000313" key="4">
    <source>
        <dbReference type="Proteomes" id="UP001597201"/>
    </source>
</evidence>
<dbReference type="RefSeq" id="WP_377177920.1">
    <property type="nucleotide sequence ID" value="NZ_JBHTMY010000003.1"/>
</dbReference>
<dbReference type="CDD" id="cd03794">
    <property type="entry name" value="GT4_WbuB-like"/>
    <property type="match status" value="1"/>
</dbReference>
<dbReference type="SUPFAM" id="SSF53756">
    <property type="entry name" value="UDP-Glycosyltransferase/glycogen phosphorylase"/>
    <property type="match status" value="1"/>
</dbReference>
<organism evidence="3 4">
    <name type="scientific">Namhaeicola litoreus</name>
    <dbReference type="NCBI Taxonomy" id="1052145"/>
    <lineage>
        <taxon>Bacteria</taxon>
        <taxon>Pseudomonadati</taxon>
        <taxon>Bacteroidota</taxon>
        <taxon>Flavobacteriia</taxon>
        <taxon>Flavobacteriales</taxon>
        <taxon>Flavobacteriaceae</taxon>
        <taxon>Namhaeicola</taxon>
    </lineage>
</organism>
<evidence type="ECO:0000313" key="3">
    <source>
        <dbReference type="EMBL" id="MFD1315596.1"/>
    </source>
</evidence>
<name>A0ABW3Y388_9FLAO</name>
<sequence length="426" mass="49018">MKVLLITYYWPPAGGSGVQRWLYFTKYLTEMGVDVVVYTPENPEYAIVDQNLVNEVPNNLEVIRTKIFEPNQILTYFNRSKKQESAGFLNPNPGFLERQLQYIRANFFIPDARKFWVKPSVDFLTDYLRNNHVDVVISSGPPHSMHLIGLALKEKLGVKWVADFRDPWLDIDYFHQLPLSKKSKRKHAELEKKVAEKADLLLVVGKSMKDYFKQFNDNSEVLSNGFAFKNMGKMSSLDTAFSLTHIGLMNADRNPEILWDVLADLIKADEEFSNDLSINLIGKVDSKVKDQIKKNNLEKQTNYVDYLPYDEVVKNQNSAQVLLLPINQVPFAKGIITGKVFEYLQSKRPILAIAPKEGDLAEIINETKSGVVIDFREKEKLKEVILSFYKSYKAKNLFVDSENIDQYDRKEIAKNLYALLNKINAE</sequence>
<keyword evidence="4" id="KW-1185">Reference proteome</keyword>
<reference evidence="4" key="1">
    <citation type="journal article" date="2019" name="Int. J. Syst. Evol. Microbiol.">
        <title>The Global Catalogue of Microorganisms (GCM) 10K type strain sequencing project: providing services to taxonomists for standard genome sequencing and annotation.</title>
        <authorList>
            <consortium name="The Broad Institute Genomics Platform"/>
            <consortium name="The Broad Institute Genome Sequencing Center for Infectious Disease"/>
            <person name="Wu L."/>
            <person name="Ma J."/>
        </authorList>
    </citation>
    <scope>NUCLEOTIDE SEQUENCE [LARGE SCALE GENOMIC DNA]</scope>
    <source>
        <strain evidence="4">CCUG 61485</strain>
    </source>
</reference>
<dbReference type="Proteomes" id="UP001597201">
    <property type="component" value="Unassembled WGS sequence"/>
</dbReference>
<feature type="domain" description="Glycosyltransferase subfamily 4-like N-terminal" evidence="2">
    <location>
        <begin position="100"/>
        <end position="225"/>
    </location>
</feature>
<feature type="domain" description="Glycosyl transferase family 1" evidence="1">
    <location>
        <begin position="252"/>
        <end position="394"/>
    </location>
</feature>
<accession>A0ABW3Y388</accession>
<dbReference type="Pfam" id="PF13439">
    <property type="entry name" value="Glyco_transf_4"/>
    <property type="match status" value="1"/>
</dbReference>
<dbReference type="Gene3D" id="3.40.50.2000">
    <property type="entry name" value="Glycogen Phosphorylase B"/>
    <property type="match status" value="2"/>
</dbReference>
<dbReference type="EMBL" id="JBHTMY010000003">
    <property type="protein sequence ID" value="MFD1315596.1"/>
    <property type="molecule type" value="Genomic_DNA"/>
</dbReference>
<dbReference type="InterPro" id="IPR028098">
    <property type="entry name" value="Glyco_trans_4-like_N"/>
</dbReference>
<evidence type="ECO:0000259" key="2">
    <source>
        <dbReference type="Pfam" id="PF13439"/>
    </source>
</evidence>
<gene>
    <name evidence="3" type="ORF">ACFQ39_08220</name>
</gene>
<comment type="caution">
    <text evidence="3">The sequence shown here is derived from an EMBL/GenBank/DDBJ whole genome shotgun (WGS) entry which is preliminary data.</text>
</comment>